<dbReference type="InterPro" id="IPR006558">
    <property type="entry name" value="LamG-like"/>
</dbReference>
<name>A0A5B9WG07_9BACT</name>
<keyword evidence="1" id="KW-0732">Signal</keyword>
<dbReference type="Pfam" id="PF07583">
    <property type="entry name" value="PSCyt2"/>
    <property type="match status" value="1"/>
</dbReference>
<evidence type="ECO:0000256" key="1">
    <source>
        <dbReference type="ARBA" id="ARBA00022729"/>
    </source>
</evidence>
<dbReference type="Pfam" id="PF13385">
    <property type="entry name" value="Laminin_G_3"/>
    <property type="match status" value="1"/>
</dbReference>
<dbReference type="Gene3D" id="2.60.120.200">
    <property type="match status" value="1"/>
</dbReference>
<evidence type="ECO:0000259" key="3">
    <source>
        <dbReference type="SMART" id="SM00560"/>
    </source>
</evidence>
<proteinExistence type="predicted"/>
<protein>
    <submittedName>
        <fullName evidence="4">Planctomycete cytochrome C</fullName>
    </submittedName>
</protein>
<accession>A0A5B9WG07</accession>
<evidence type="ECO:0000256" key="2">
    <source>
        <dbReference type="ARBA" id="ARBA00023157"/>
    </source>
</evidence>
<dbReference type="InterPro" id="IPR013320">
    <property type="entry name" value="ConA-like_dom_sf"/>
</dbReference>
<organism evidence="4 5">
    <name type="scientific">Aquisphaera giovannonii</name>
    <dbReference type="NCBI Taxonomy" id="406548"/>
    <lineage>
        <taxon>Bacteria</taxon>
        <taxon>Pseudomonadati</taxon>
        <taxon>Planctomycetota</taxon>
        <taxon>Planctomycetia</taxon>
        <taxon>Isosphaerales</taxon>
        <taxon>Isosphaeraceae</taxon>
        <taxon>Aquisphaera</taxon>
    </lineage>
</organism>
<dbReference type="SUPFAM" id="SSF46626">
    <property type="entry name" value="Cytochrome c"/>
    <property type="match status" value="1"/>
</dbReference>
<dbReference type="AlphaFoldDB" id="A0A5B9WG07"/>
<dbReference type="SUPFAM" id="SSF49899">
    <property type="entry name" value="Concanavalin A-like lectins/glucanases"/>
    <property type="match status" value="1"/>
</dbReference>
<keyword evidence="2" id="KW-1015">Disulfide bond</keyword>
<dbReference type="PANTHER" id="PTHR35889:SF3">
    <property type="entry name" value="F-BOX DOMAIN-CONTAINING PROTEIN"/>
    <property type="match status" value="1"/>
</dbReference>
<dbReference type="SMART" id="SM00560">
    <property type="entry name" value="LamGL"/>
    <property type="match status" value="1"/>
</dbReference>
<feature type="domain" description="LamG-like jellyroll fold" evidence="3">
    <location>
        <begin position="533"/>
        <end position="677"/>
    </location>
</feature>
<dbReference type="InterPro" id="IPR036909">
    <property type="entry name" value="Cyt_c-like_dom_sf"/>
</dbReference>
<dbReference type="Pfam" id="PF07587">
    <property type="entry name" value="PSD1"/>
    <property type="match status" value="1"/>
</dbReference>
<dbReference type="EMBL" id="CP042997">
    <property type="protein sequence ID" value="QEH38945.1"/>
    <property type="molecule type" value="Genomic_DNA"/>
</dbReference>
<keyword evidence="5" id="KW-1185">Reference proteome</keyword>
<dbReference type="InterPro" id="IPR022655">
    <property type="entry name" value="DUF1553"/>
</dbReference>
<dbReference type="RefSeq" id="WP_246196324.1">
    <property type="nucleotide sequence ID" value="NZ_CP042997.1"/>
</dbReference>
<dbReference type="InterPro" id="IPR011429">
    <property type="entry name" value="Cyt_c_Planctomycete-type"/>
</dbReference>
<gene>
    <name evidence="4" type="ORF">OJF2_75550</name>
</gene>
<dbReference type="GO" id="GO:0020037">
    <property type="term" value="F:heme binding"/>
    <property type="evidence" value="ECO:0007669"/>
    <property type="project" value="InterPro"/>
</dbReference>
<evidence type="ECO:0000313" key="4">
    <source>
        <dbReference type="EMBL" id="QEH38945.1"/>
    </source>
</evidence>
<sequence length="1098" mass="120583">MQQAVATRLHASDRPLAASPRRRPLAMALAAVIAIAATAVAPAPAGAAEAPRDAKPNAGAKVDFNAQVRPILSDKCFHCHGPDAGRRKAGLRLDTKAGAFAALESEGRAIVPGKPDESEMIARIRSEDEAERMPPKSLGRELSPEEAKTLERWIAQGAEWKEHWAFLPPADAATIAGEAPGATAQAGWARNGIDRLVLRRLEAEGLSPSPEATKERLIRRATFDLTGLPPTPAEVDDFLADARPDSYERLVDRLLASPRFGERMAVDWLDVARYADTFGYQADVYRATWPWRDWVVKSFNDDMPFDRFITWQLAGDLLPDPTPEQVLATAFNRHHRQTNEGGSIEEEWRLEYVADRTITFGAAFLGLTLECARCHDHKYDPITQKDFYSLSAFFNSIDESGLYSHFTTAMPTPTMLLADEARRTAIAAAERKIAAAEAEVDRLGRSRNEAFEAWLRKAAGKGGSKTPPTLPDRIGAFPLDAIANGTAANLEDPSKPAKLAEGPELVPGKVGKALRLSGENGVTLPMGNFDRFEPFSVSLWLQTPDKKDRAVVLHRSMAWTDAGSRGYEVLIEDGRLAAHLVHFWPGNALGIRTKAELPIGRWVHVAMAYDGSSRAAGLRLYVDGRPADCEVVRDALTKNITGGGGDDIAIGQRFRDRGFKNGLVDDVSVFRRAITRVEAAQLHDPATLPGLLSRDPSSYTPDERRDLLAFYLSAEDPESRKALASLSATRKERSDLVDPVAEIMVMKELPRPRPTFVLKRGAYDAPGEPVARDTPAALPRFAPGWPRDRLGLARWLTDPKQPLTARVTINRWWQSIFGRGIVATPEDFGSQGQLPSHPELLDWLARTFVDSGWDVKGLWRLIVTSATYRQASEASPERLARDPDNVLLSRGPRLRLPAEMIRDNALAASGLLVGKLGGPPVKPFQPEGLWKEKANLEYVRDVGEGSHRRSLYTFWKRTSPPPSMLTFDATSREVCAVKRLPTATPLQALVLLNDPQYVEAAKALAERAAREAGPDVADRAAFVFRSLAGRRPDGREAAVLAALYREQYDEFRSGRSDPAKLLAVGDAPPDASRDPAELAALTVLAQAVMNFDETVMKR</sequence>
<dbReference type="PANTHER" id="PTHR35889">
    <property type="entry name" value="CYCLOINULO-OLIGOSACCHARIDE FRUCTANOTRANSFERASE-RELATED"/>
    <property type="match status" value="1"/>
</dbReference>
<dbReference type="KEGG" id="agv:OJF2_75550"/>
<dbReference type="Pfam" id="PF07635">
    <property type="entry name" value="PSCyt1"/>
    <property type="match status" value="1"/>
</dbReference>
<reference evidence="4 5" key="1">
    <citation type="submission" date="2019-08" db="EMBL/GenBank/DDBJ databases">
        <title>Deep-cultivation of Planctomycetes and their phenomic and genomic characterization uncovers novel biology.</title>
        <authorList>
            <person name="Wiegand S."/>
            <person name="Jogler M."/>
            <person name="Boedeker C."/>
            <person name="Pinto D."/>
            <person name="Vollmers J."/>
            <person name="Rivas-Marin E."/>
            <person name="Kohn T."/>
            <person name="Peeters S.H."/>
            <person name="Heuer A."/>
            <person name="Rast P."/>
            <person name="Oberbeckmann S."/>
            <person name="Bunk B."/>
            <person name="Jeske O."/>
            <person name="Meyerdierks A."/>
            <person name="Storesund J.E."/>
            <person name="Kallscheuer N."/>
            <person name="Luecker S."/>
            <person name="Lage O.M."/>
            <person name="Pohl T."/>
            <person name="Merkel B.J."/>
            <person name="Hornburger P."/>
            <person name="Mueller R.-W."/>
            <person name="Bruemmer F."/>
            <person name="Labrenz M."/>
            <person name="Spormann A.M."/>
            <person name="Op den Camp H."/>
            <person name="Overmann J."/>
            <person name="Amann R."/>
            <person name="Jetten M.S.M."/>
            <person name="Mascher T."/>
            <person name="Medema M.H."/>
            <person name="Devos D.P."/>
            <person name="Kaster A.-K."/>
            <person name="Ovreas L."/>
            <person name="Rohde M."/>
            <person name="Galperin M.Y."/>
            <person name="Jogler C."/>
        </authorList>
    </citation>
    <scope>NUCLEOTIDE SEQUENCE [LARGE SCALE GENOMIC DNA]</scope>
    <source>
        <strain evidence="4 5">OJF2</strain>
    </source>
</reference>
<dbReference type="GO" id="GO:0009055">
    <property type="term" value="F:electron transfer activity"/>
    <property type="evidence" value="ECO:0007669"/>
    <property type="project" value="InterPro"/>
</dbReference>
<dbReference type="InterPro" id="IPR011444">
    <property type="entry name" value="DUF1549"/>
</dbReference>
<dbReference type="Proteomes" id="UP000324233">
    <property type="component" value="Chromosome"/>
</dbReference>
<evidence type="ECO:0000313" key="5">
    <source>
        <dbReference type="Proteomes" id="UP000324233"/>
    </source>
</evidence>